<evidence type="ECO:0000256" key="4">
    <source>
        <dbReference type="ARBA" id="ARBA00022989"/>
    </source>
</evidence>
<feature type="transmembrane region" description="Helical" evidence="7">
    <location>
        <begin position="281"/>
        <end position="304"/>
    </location>
</feature>
<dbReference type="PANTHER" id="PTHR30572">
    <property type="entry name" value="MEMBRANE COMPONENT OF TRANSPORTER-RELATED"/>
    <property type="match status" value="1"/>
</dbReference>
<dbReference type="Proteomes" id="UP000033452">
    <property type="component" value="Unassembled WGS sequence"/>
</dbReference>
<dbReference type="InterPro" id="IPR025857">
    <property type="entry name" value="MacB_PCD"/>
</dbReference>
<evidence type="ECO:0000256" key="5">
    <source>
        <dbReference type="ARBA" id="ARBA00023136"/>
    </source>
</evidence>
<evidence type="ECO:0000313" key="10">
    <source>
        <dbReference type="EMBL" id="KJZ12094.1"/>
    </source>
</evidence>
<feature type="domain" description="MacB-like periplasmic core" evidence="9">
    <location>
        <begin position="70"/>
        <end position="242"/>
    </location>
</feature>
<dbReference type="InterPro" id="IPR003838">
    <property type="entry name" value="ABC3_permease_C"/>
</dbReference>
<keyword evidence="3 7" id="KW-0812">Transmembrane</keyword>
<dbReference type="EMBL" id="JXYA01000006">
    <property type="protein sequence ID" value="KJZ12094.1"/>
    <property type="molecule type" value="Genomic_DNA"/>
</dbReference>
<proteinExistence type="inferred from homology"/>
<evidence type="ECO:0000256" key="7">
    <source>
        <dbReference type="SAM" id="Phobius"/>
    </source>
</evidence>
<dbReference type="Pfam" id="PF02687">
    <property type="entry name" value="FtsX"/>
    <property type="match status" value="1"/>
</dbReference>
<dbReference type="PANTHER" id="PTHR30572:SF4">
    <property type="entry name" value="ABC TRANSPORTER PERMEASE YTRF"/>
    <property type="match status" value="1"/>
</dbReference>
<evidence type="ECO:0000259" key="9">
    <source>
        <dbReference type="Pfam" id="PF12704"/>
    </source>
</evidence>
<evidence type="ECO:0000256" key="3">
    <source>
        <dbReference type="ARBA" id="ARBA00022692"/>
    </source>
</evidence>
<evidence type="ECO:0000256" key="6">
    <source>
        <dbReference type="ARBA" id="ARBA00038076"/>
    </source>
</evidence>
<dbReference type="GO" id="GO:0022857">
    <property type="term" value="F:transmembrane transporter activity"/>
    <property type="evidence" value="ECO:0007669"/>
    <property type="project" value="TreeGrafter"/>
</dbReference>
<sequence length="402" mass="44667">MKDLKPILTTLWRAKSAPLLLILQIAVTFTILVNAVYLIIQKEAMLVEPSGLDEDVVFTLETNVQSNQAEEMIALVKQDLRDIRNLPSVENVTVTNAFPLSNWGSYVPTGLGPTEEDMNIYTGYYTGDEHAIATMGLELIAGEGPSEGEILDSIDYSADPTHAVVSKGFAELYYPDDWRAILGTTVYLDYKPVLVKGIVKELKSVWPDWYSHHNTVLAPLRSISNNYKILVRAMPGQREQAKLDVAQLLLKTPGRQLDRLLDYQQLRQEKFKSERAAIKTLYWVIAGLVLLTLLGIFGQARFTIVKRRKQIGTRRALGASRADILRYCMTENAIVTFIGITLGVLCALLANVQLVNYFDMAPVPVMYLLQVGGVILIVGQLAVCQPAWMAARVSPALATRSV</sequence>
<organism evidence="10 11">
    <name type="scientific">Pseudoalteromonas rubra</name>
    <dbReference type="NCBI Taxonomy" id="43658"/>
    <lineage>
        <taxon>Bacteria</taxon>
        <taxon>Pseudomonadati</taxon>
        <taxon>Pseudomonadota</taxon>
        <taxon>Gammaproteobacteria</taxon>
        <taxon>Alteromonadales</taxon>
        <taxon>Pseudoalteromonadaceae</taxon>
        <taxon>Pseudoalteromonas</taxon>
    </lineage>
</organism>
<evidence type="ECO:0000256" key="2">
    <source>
        <dbReference type="ARBA" id="ARBA00022475"/>
    </source>
</evidence>
<keyword evidence="2" id="KW-1003">Cell membrane</keyword>
<feature type="transmembrane region" description="Helical" evidence="7">
    <location>
        <begin position="324"/>
        <end position="350"/>
    </location>
</feature>
<gene>
    <name evidence="10" type="ORF">TW77_03190</name>
</gene>
<evidence type="ECO:0000259" key="8">
    <source>
        <dbReference type="Pfam" id="PF02687"/>
    </source>
</evidence>
<dbReference type="OrthoDB" id="9770036at2"/>
<comment type="similarity">
    <text evidence="6">Belongs to the ABC-4 integral membrane protein family.</text>
</comment>
<comment type="subcellular location">
    <subcellularLocation>
        <location evidence="1">Cell membrane</location>
        <topology evidence="1">Multi-pass membrane protein</topology>
    </subcellularLocation>
</comment>
<dbReference type="InterPro" id="IPR050250">
    <property type="entry name" value="Macrolide_Exporter_MacB"/>
</dbReference>
<feature type="domain" description="ABC3 transporter permease C-terminal" evidence="8">
    <location>
        <begin position="285"/>
        <end position="395"/>
    </location>
</feature>
<dbReference type="Pfam" id="PF12704">
    <property type="entry name" value="MacB_PCD"/>
    <property type="match status" value="1"/>
</dbReference>
<feature type="transmembrane region" description="Helical" evidence="7">
    <location>
        <begin position="20"/>
        <end position="40"/>
    </location>
</feature>
<protein>
    <submittedName>
        <fullName evidence="10">Uncharacterized protein</fullName>
    </submittedName>
</protein>
<dbReference type="RefSeq" id="WP_046003529.1">
    <property type="nucleotide sequence ID" value="NZ_JXYA01000006.1"/>
</dbReference>
<feature type="transmembrane region" description="Helical" evidence="7">
    <location>
        <begin position="365"/>
        <end position="384"/>
    </location>
</feature>
<dbReference type="PATRIC" id="fig|43658.5.peg.666"/>
<comment type="caution">
    <text evidence="10">The sequence shown here is derived from an EMBL/GenBank/DDBJ whole genome shotgun (WGS) entry which is preliminary data.</text>
</comment>
<keyword evidence="11" id="KW-1185">Reference proteome</keyword>
<evidence type="ECO:0000256" key="1">
    <source>
        <dbReference type="ARBA" id="ARBA00004651"/>
    </source>
</evidence>
<keyword evidence="5 7" id="KW-0472">Membrane</keyword>
<dbReference type="GO" id="GO:0005886">
    <property type="term" value="C:plasma membrane"/>
    <property type="evidence" value="ECO:0007669"/>
    <property type="project" value="UniProtKB-SubCell"/>
</dbReference>
<evidence type="ECO:0000313" key="11">
    <source>
        <dbReference type="Proteomes" id="UP000033452"/>
    </source>
</evidence>
<name>A0A0F4QXN2_9GAMM</name>
<reference evidence="10 11" key="1">
    <citation type="journal article" date="2015" name="BMC Genomics">
        <title>Genome mining reveals unlocked bioactive potential of marine Gram-negative bacteria.</title>
        <authorList>
            <person name="Machado H."/>
            <person name="Sonnenschein E.C."/>
            <person name="Melchiorsen J."/>
            <person name="Gram L."/>
        </authorList>
    </citation>
    <scope>NUCLEOTIDE SEQUENCE [LARGE SCALE GENOMIC DNA]</scope>
    <source>
        <strain evidence="10 11">S2471</strain>
    </source>
</reference>
<keyword evidence="4 7" id="KW-1133">Transmembrane helix</keyword>
<dbReference type="AlphaFoldDB" id="A0A0F4QXN2"/>
<accession>A0A0F4QXN2</accession>